<dbReference type="PROSITE" id="PS50086">
    <property type="entry name" value="TBC_RABGAP"/>
    <property type="match status" value="1"/>
</dbReference>
<feature type="compositionally biased region" description="Low complexity" evidence="1">
    <location>
        <begin position="89"/>
        <end position="106"/>
    </location>
</feature>
<dbReference type="Gene3D" id="1.10.8.270">
    <property type="entry name" value="putative rabgap domain of human tbc1 domain family member 14 like domains"/>
    <property type="match status" value="1"/>
</dbReference>
<feature type="region of interest" description="Disordered" evidence="1">
    <location>
        <begin position="1"/>
        <end position="49"/>
    </location>
</feature>
<name>A0A4Y9Y9W1_9AGAM</name>
<dbReference type="GO" id="GO:0005096">
    <property type="term" value="F:GTPase activator activity"/>
    <property type="evidence" value="ECO:0007669"/>
    <property type="project" value="TreeGrafter"/>
</dbReference>
<dbReference type="SMART" id="SM00164">
    <property type="entry name" value="TBC"/>
    <property type="match status" value="1"/>
</dbReference>
<reference evidence="3 4" key="1">
    <citation type="submission" date="2019-02" db="EMBL/GenBank/DDBJ databases">
        <title>Genome sequencing of the rare red list fungi Dentipellis fragilis.</title>
        <authorList>
            <person name="Buettner E."/>
            <person name="Kellner H."/>
        </authorList>
    </citation>
    <scope>NUCLEOTIDE SEQUENCE [LARGE SCALE GENOMIC DNA]</scope>
    <source>
        <strain evidence="3 4">DSM 105465</strain>
    </source>
</reference>
<keyword evidence="4" id="KW-1185">Reference proteome</keyword>
<feature type="compositionally biased region" description="Pro residues" evidence="1">
    <location>
        <begin position="8"/>
        <end position="34"/>
    </location>
</feature>
<evidence type="ECO:0000313" key="4">
    <source>
        <dbReference type="Proteomes" id="UP000298327"/>
    </source>
</evidence>
<proteinExistence type="predicted"/>
<dbReference type="Gene3D" id="1.10.472.80">
    <property type="entry name" value="Ypt/Rab-GAP domain of gyp1p, domain 3"/>
    <property type="match status" value="1"/>
</dbReference>
<feature type="region of interest" description="Disordered" evidence="1">
    <location>
        <begin position="89"/>
        <end position="237"/>
    </location>
</feature>
<evidence type="ECO:0000259" key="2">
    <source>
        <dbReference type="PROSITE" id="PS50086"/>
    </source>
</evidence>
<dbReference type="Proteomes" id="UP000298327">
    <property type="component" value="Unassembled WGS sequence"/>
</dbReference>
<evidence type="ECO:0000313" key="3">
    <source>
        <dbReference type="EMBL" id="TFY58251.1"/>
    </source>
</evidence>
<dbReference type="Pfam" id="PF00566">
    <property type="entry name" value="RabGAP-TBC"/>
    <property type="match status" value="1"/>
</dbReference>
<dbReference type="InterPro" id="IPR000195">
    <property type="entry name" value="Rab-GAP-TBC_dom"/>
</dbReference>
<dbReference type="PANTHER" id="PTHR47219">
    <property type="entry name" value="RAB GTPASE-ACTIVATING PROTEIN 1-LIKE"/>
    <property type="match status" value="1"/>
</dbReference>
<organism evidence="3 4">
    <name type="scientific">Dentipellis fragilis</name>
    <dbReference type="NCBI Taxonomy" id="205917"/>
    <lineage>
        <taxon>Eukaryota</taxon>
        <taxon>Fungi</taxon>
        <taxon>Dikarya</taxon>
        <taxon>Basidiomycota</taxon>
        <taxon>Agaricomycotina</taxon>
        <taxon>Agaricomycetes</taxon>
        <taxon>Russulales</taxon>
        <taxon>Hericiaceae</taxon>
        <taxon>Dentipellis</taxon>
    </lineage>
</organism>
<dbReference type="InterPro" id="IPR035969">
    <property type="entry name" value="Rab-GAP_TBC_sf"/>
</dbReference>
<feature type="region of interest" description="Disordered" evidence="1">
    <location>
        <begin position="355"/>
        <end position="380"/>
    </location>
</feature>
<feature type="compositionally biased region" description="Polar residues" evidence="1">
    <location>
        <begin position="224"/>
        <end position="237"/>
    </location>
</feature>
<dbReference type="GO" id="GO:0031267">
    <property type="term" value="F:small GTPase binding"/>
    <property type="evidence" value="ECO:0007669"/>
    <property type="project" value="TreeGrafter"/>
</dbReference>
<dbReference type="AlphaFoldDB" id="A0A4Y9Y9W1"/>
<feature type="compositionally biased region" description="Low complexity" evidence="1">
    <location>
        <begin position="125"/>
        <end position="142"/>
    </location>
</feature>
<gene>
    <name evidence="3" type="ORF">EVG20_g8228</name>
</gene>
<dbReference type="PANTHER" id="PTHR47219:SF9">
    <property type="entry name" value="GTPASE ACTIVATING PROTEIN AND CENTROSOME-ASSOCIATED, ISOFORM B"/>
    <property type="match status" value="1"/>
</dbReference>
<comment type="caution">
    <text evidence="3">The sequence shown here is derived from an EMBL/GenBank/DDBJ whole genome shotgun (WGS) entry which is preliminary data.</text>
</comment>
<dbReference type="EMBL" id="SEOQ01000694">
    <property type="protein sequence ID" value="TFY58251.1"/>
    <property type="molecule type" value="Genomic_DNA"/>
</dbReference>
<dbReference type="SUPFAM" id="SSF47923">
    <property type="entry name" value="Ypt/Rab-GAP domain of gyp1p"/>
    <property type="match status" value="2"/>
</dbReference>
<dbReference type="InterPro" id="IPR050302">
    <property type="entry name" value="Rab_GAP_TBC_domain"/>
</dbReference>
<evidence type="ECO:0000256" key="1">
    <source>
        <dbReference type="SAM" id="MobiDB-lite"/>
    </source>
</evidence>
<protein>
    <recommendedName>
        <fullName evidence="2">Rab-GAP TBC domain-containing protein</fullName>
    </recommendedName>
</protein>
<sequence>MEAAPPLVLVPPTPRYPAPPSPSSSPVRTAPPTPDLVQSSIDQDRSSSETTIVTIYSMYGDDSAPWAATDRTAKSATNGAADYATYADSSMLSSSQHSHESSGYYSAVPESRRSSRRNTPVIRTSVAPSHRSSSSDASSPYSGITADGLDDPQGSTRHSPGPEYRSPTPSSKRVSHDVDPSSMRPRHLSPTPPHTRPSSRHVSPPQNGYSLSPVLAASPRPVSSAISTPRTSSYVSPQLHKNASAISLSPSDGEDPDAFHVRRTYAELDVLGVKGDGYEEGVERTRARVGSSRESALQAANALADETEKKRELSPREVEMLASLDRYGFFNTPSHDRLTLLPAAAFSKHLSRVSSVTTEPPNPTLLRALPQPTSPVHETSRLEKWGRMLEPRSRDPGGNIENWGIRQSKAHKLRERVYKGIPDRWRRAAWQTLLSDYSHSGKEDFTRLAEEYRQALEKPSPYDIQIDLDVPRTISGHILFRTRYGLGQRSLFHVLHSFSLRCSTCGYCQGMGPIAAMLLCYFEPERAYASLVQIHDAYQMHSIFGPGFPGLLESLYVQERIMEQMMPDVYAAFKNQMVSSTSYATKWYITLFANSMPFQTLLRLWDAFLLEGPDLFIIVAISVIWAYRDHITSSSANFETILSMLSSFFVPEDENGLFGLDRQGPGRPEVALQHPHMEGGVEGSGRVREGQPGPAITFYSTGPVSLRLFNLVVHVCPLAFDLIHPHSSSIIHIVYHCIMDTRIAMQFIYIVISCLAVGLVVGSEKPGGRHIEDGRGRLARPAFHKQGDFLFGKPSLYSPCSVYGHPSVLPKMAMYIYDTIGSVKENNKATRLLRDEDPQHTTTVTLPRIIVGRRHTSIVLHNNC</sequence>
<dbReference type="OrthoDB" id="294251at2759"/>
<dbReference type="STRING" id="205917.A0A4Y9Y9W1"/>
<accession>A0A4Y9Y9W1</accession>
<feature type="domain" description="Rab-GAP TBC" evidence="2">
    <location>
        <begin position="420"/>
        <end position="612"/>
    </location>
</feature>
<dbReference type="FunFam" id="1.10.8.270:FF:000023">
    <property type="entry name" value="TBC domain-containing protein C1778.09"/>
    <property type="match status" value="1"/>
</dbReference>